<reference evidence="6" key="1">
    <citation type="submission" date="2005-08" db="EMBL/GenBank/DDBJ databases">
        <title>Complete sequence of Dechloromonas aromatica RCB.</title>
        <authorList>
            <person name="Salinero K.K."/>
            <person name="Copeland A."/>
            <person name="Lucas S."/>
            <person name="Lapidus A."/>
            <person name="Barry K."/>
            <person name="Detter J.C."/>
            <person name="Glavina T."/>
            <person name="Hammon N."/>
            <person name="Israni S."/>
            <person name="Pitluck S."/>
            <person name="Di Bartolo G."/>
            <person name="Trong S."/>
            <person name="Schmutz J."/>
            <person name="Larimer F."/>
            <person name="Land M."/>
            <person name="Ivanova N."/>
            <person name="Richardson P."/>
        </authorList>
    </citation>
    <scope>NUCLEOTIDE SEQUENCE</scope>
    <source>
        <strain evidence="6">RCB</strain>
    </source>
</reference>
<organism evidence="6">
    <name type="scientific">Dechloromonas aromatica (strain RCB)</name>
    <dbReference type="NCBI Taxonomy" id="159087"/>
    <lineage>
        <taxon>Bacteria</taxon>
        <taxon>Pseudomonadati</taxon>
        <taxon>Pseudomonadota</taxon>
        <taxon>Betaproteobacteria</taxon>
        <taxon>Rhodocyclales</taxon>
        <taxon>Azonexaceae</taxon>
        <taxon>Dechloromonas</taxon>
    </lineage>
</organism>
<dbReference type="InterPro" id="IPR052340">
    <property type="entry name" value="RNase_Y/CdgJ"/>
</dbReference>
<gene>
    <name evidence="6" type="ordered locus">Daro_3744</name>
</gene>
<dbReference type="Gene3D" id="1.10.287.130">
    <property type="match status" value="1"/>
</dbReference>
<dbReference type="HOGENOM" id="CLU_023354_0_0_4"/>
<dbReference type="Gene3D" id="3.30.450.40">
    <property type="match status" value="1"/>
</dbReference>
<dbReference type="SMART" id="SM00387">
    <property type="entry name" value="HATPase_c"/>
    <property type="match status" value="1"/>
</dbReference>
<dbReference type="InterPro" id="IPR004358">
    <property type="entry name" value="Sig_transdc_His_kin-like_C"/>
</dbReference>
<dbReference type="SUPFAM" id="SSF55781">
    <property type="entry name" value="GAF domain-like"/>
    <property type="match status" value="1"/>
</dbReference>
<dbReference type="PROSITE" id="PS50109">
    <property type="entry name" value="HIS_KIN"/>
    <property type="match status" value="1"/>
</dbReference>
<dbReference type="eggNOG" id="COG3852">
    <property type="taxonomic scope" value="Bacteria"/>
</dbReference>
<dbReference type="InterPro" id="IPR003661">
    <property type="entry name" value="HisK_dim/P_dom"/>
</dbReference>
<evidence type="ECO:0000256" key="3">
    <source>
        <dbReference type="ARBA" id="ARBA00022553"/>
    </source>
</evidence>
<dbReference type="PANTHER" id="PTHR33525">
    <property type="match status" value="1"/>
</dbReference>
<evidence type="ECO:0000256" key="2">
    <source>
        <dbReference type="ARBA" id="ARBA00012438"/>
    </source>
</evidence>
<dbReference type="CDD" id="cd00077">
    <property type="entry name" value="HDc"/>
    <property type="match status" value="1"/>
</dbReference>
<dbReference type="SMART" id="SM00471">
    <property type="entry name" value="HDc"/>
    <property type="match status" value="1"/>
</dbReference>
<dbReference type="OrthoDB" id="9797768at2"/>
<feature type="domain" description="HDOD" evidence="5">
    <location>
        <begin position="17"/>
        <end position="212"/>
    </location>
</feature>
<dbReference type="InterPro" id="IPR013976">
    <property type="entry name" value="HDOD"/>
</dbReference>
<dbReference type="EC" id="2.7.13.3" evidence="2"/>
<dbReference type="CDD" id="cd00082">
    <property type="entry name" value="HisKA"/>
    <property type="match status" value="1"/>
</dbReference>
<keyword evidence="6" id="KW-0808">Transferase</keyword>
<keyword evidence="3" id="KW-0597">Phosphoprotein</keyword>
<proteinExistence type="predicted"/>
<dbReference type="GO" id="GO:0000155">
    <property type="term" value="F:phosphorelay sensor kinase activity"/>
    <property type="evidence" value="ECO:0007669"/>
    <property type="project" value="InterPro"/>
</dbReference>
<evidence type="ECO:0000313" key="6">
    <source>
        <dbReference type="EMBL" id="AAZ48473.1"/>
    </source>
</evidence>
<dbReference type="PRINTS" id="PR00344">
    <property type="entry name" value="BCTRLSENSOR"/>
</dbReference>
<name>Q479K8_DECAR</name>
<feature type="domain" description="Histidine kinase" evidence="4">
    <location>
        <begin position="497"/>
        <end position="708"/>
    </location>
</feature>
<protein>
    <recommendedName>
        <fullName evidence="2">histidine kinase</fullName>
        <ecNumber evidence="2">2.7.13.3</ecNumber>
    </recommendedName>
</protein>
<dbReference type="InterPro" id="IPR003607">
    <property type="entry name" value="HD/PDEase_dom"/>
</dbReference>
<evidence type="ECO:0000259" key="4">
    <source>
        <dbReference type="PROSITE" id="PS50109"/>
    </source>
</evidence>
<dbReference type="InterPro" id="IPR005467">
    <property type="entry name" value="His_kinase_dom"/>
</dbReference>
<dbReference type="InterPro" id="IPR036890">
    <property type="entry name" value="HATPase_C_sf"/>
</dbReference>
<evidence type="ECO:0000259" key="5">
    <source>
        <dbReference type="PROSITE" id="PS51833"/>
    </source>
</evidence>
<dbReference type="Pfam" id="PF02518">
    <property type="entry name" value="HATPase_c"/>
    <property type="match status" value="1"/>
</dbReference>
<dbReference type="InterPro" id="IPR029016">
    <property type="entry name" value="GAF-like_dom_sf"/>
</dbReference>
<dbReference type="SUPFAM" id="SSF55874">
    <property type="entry name" value="ATPase domain of HSP90 chaperone/DNA topoisomerase II/histidine kinase"/>
    <property type="match status" value="1"/>
</dbReference>
<dbReference type="Gene3D" id="3.30.565.10">
    <property type="entry name" value="Histidine kinase-like ATPase, C-terminal domain"/>
    <property type="match status" value="1"/>
</dbReference>
<accession>Q479K8</accession>
<dbReference type="SUPFAM" id="SSF109604">
    <property type="entry name" value="HD-domain/PDEase-like"/>
    <property type="match status" value="1"/>
</dbReference>
<dbReference type="Gene3D" id="1.10.3210.10">
    <property type="entry name" value="Hypothetical protein af1432"/>
    <property type="match status" value="1"/>
</dbReference>
<dbReference type="eggNOG" id="COG1639">
    <property type="taxonomic scope" value="Bacteria"/>
</dbReference>
<dbReference type="InterPro" id="IPR003594">
    <property type="entry name" value="HATPase_dom"/>
</dbReference>
<comment type="catalytic activity">
    <reaction evidence="1">
        <text>ATP + protein L-histidine = ADP + protein N-phospho-L-histidine.</text>
        <dbReference type="EC" id="2.7.13.3"/>
    </reaction>
</comment>
<dbReference type="PROSITE" id="PS51833">
    <property type="entry name" value="HDOD"/>
    <property type="match status" value="1"/>
</dbReference>
<dbReference type="AlphaFoldDB" id="Q479K8"/>
<evidence type="ECO:0000256" key="1">
    <source>
        <dbReference type="ARBA" id="ARBA00000085"/>
    </source>
</evidence>
<dbReference type="KEGG" id="dar:Daro_3744"/>
<dbReference type="EMBL" id="CP000089">
    <property type="protein sequence ID" value="AAZ48473.1"/>
    <property type="molecule type" value="Genomic_DNA"/>
</dbReference>
<dbReference type="STRING" id="159087.Daro_3744"/>
<sequence length="718" mass="78193">MHRLPESVHEAIESGRIPSPPEILLRLMRTVEDEQATMGDLAGIVEQDPGLASRILRVANSPALRRGTELKNLETCLIALGTRLVRSLATCLSIQRLFERDTKLEGADVADFWSHSLLVGELGRSIAELAGYPHPDEAYLSGLLHDIGELILLSAIGEPYRRFMVNAEGNARLLTEERQLFGTTHAEVGGWLIDHWELDSVLADGVSFHHASGGQIQTATALPQIVWMAQALSASMEDSPEFGLALNGSSLKVEKSALIAARERAIQRTRQIAEAIGISVPEVFPKRRRLMSPPAVSSPASESAAEDDLTAMLGGMALLQPLQQDLFQLGSDTEVLLALRESARILFELSKVAILLATEKGDALSGEKVGAQPELFRQLAIPLLASRSLAAAAVIGRQIRTTFEQPESLPLLDLQITRALATEGLLCVPMLARNRVIGVMICGLSAKQYGRLQRRIPWLANFGKIAAISLDALMEAKHHRQQVEAELSHQFNHHARQIVHEAGNPLGIIKSYLKILERKLPEDGVRQELVVLTEEIDRVANIVGHMTHALSGAPKTQDSDLTSLLNDFVLLYADSLFRDNGIRFEATLPQTAMPIQVNRDNLKQIVLNLWKNASEALVAGKCVKISVSDNIIHDGNGYVQLRVDDNGPGMSEETIQSIYRPKAISETGQRGIGLSVVGRLAKQEGILITCRSQIGVGTSIALLIPKLGNSPDALMGRA</sequence>
<dbReference type="PANTHER" id="PTHR33525:SF3">
    <property type="entry name" value="RIBONUCLEASE Y"/>
    <property type="match status" value="1"/>
</dbReference>
<dbReference type="Pfam" id="PF08668">
    <property type="entry name" value="HDOD"/>
    <property type="match status" value="1"/>
</dbReference>
<keyword evidence="6" id="KW-0418">Kinase</keyword>